<dbReference type="EMBL" id="DF933829">
    <property type="protein sequence ID" value="GAM38380.1"/>
    <property type="molecule type" value="Genomic_DNA"/>
</dbReference>
<dbReference type="AlphaFoldDB" id="A0A6V8HAC1"/>
<proteinExistence type="predicted"/>
<gene>
    <name evidence="1" type="ORF">TCE0_033r09058</name>
</gene>
<organism evidence="1 2">
    <name type="scientific">Talaromyces pinophilus</name>
    <name type="common">Penicillium pinophilum</name>
    <dbReference type="NCBI Taxonomy" id="128442"/>
    <lineage>
        <taxon>Eukaryota</taxon>
        <taxon>Fungi</taxon>
        <taxon>Dikarya</taxon>
        <taxon>Ascomycota</taxon>
        <taxon>Pezizomycotina</taxon>
        <taxon>Eurotiomycetes</taxon>
        <taxon>Eurotiomycetidae</taxon>
        <taxon>Eurotiales</taxon>
        <taxon>Trichocomaceae</taxon>
        <taxon>Talaromyces</taxon>
        <taxon>Talaromyces sect. Talaromyces</taxon>
    </lineage>
</organism>
<reference evidence="2" key="1">
    <citation type="journal article" date="2015" name="Genome Announc.">
        <title>Draft genome sequence of Talaromyces cellulolyticus strain Y-94, a source of lignocellulosic biomass-degrading enzymes.</title>
        <authorList>
            <person name="Fujii T."/>
            <person name="Koike H."/>
            <person name="Sawayama S."/>
            <person name="Yano S."/>
            <person name="Inoue H."/>
        </authorList>
    </citation>
    <scope>NUCLEOTIDE SEQUENCE [LARGE SCALE GENOMIC DNA]</scope>
    <source>
        <strain evidence="2">Y-94</strain>
    </source>
</reference>
<evidence type="ECO:0000313" key="2">
    <source>
        <dbReference type="Proteomes" id="UP000053095"/>
    </source>
</evidence>
<dbReference type="Proteomes" id="UP000053095">
    <property type="component" value="Unassembled WGS sequence"/>
</dbReference>
<keyword evidence="2" id="KW-1185">Reference proteome</keyword>
<evidence type="ECO:0000313" key="1">
    <source>
        <dbReference type="EMBL" id="GAM38380.1"/>
    </source>
</evidence>
<feature type="non-terminal residue" evidence="1">
    <location>
        <position position="1"/>
    </location>
</feature>
<accession>A0A6V8HAC1</accession>
<comment type="caution">
    <text evidence="1">The sequence shown here is derived from an EMBL/GenBank/DDBJ whole genome shotgun (WGS) entry which is preliminary data.</text>
</comment>
<name>A0A6V8HAC1_TALPI</name>
<sequence length="19" mass="2173">VSKGRMFKEVLVHETPDSI</sequence>
<protein>
    <submittedName>
        <fullName evidence="1">Uncharacterized protein</fullName>
    </submittedName>
</protein>